<name>A0A7X0SXX3_9BACL</name>
<evidence type="ECO:0000313" key="1">
    <source>
        <dbReference type="EMBL" id="MBB6735963.1"/>
    </source>
</evidence>
<dbReference type="AlphaFoldDB" id="A0A7X0SXX3"/>
<comment type="caution">
    <text evidence="1">The sequence shown here is derived from an EMBL/GenBank/DDBJ whole genome shotgun (WGS) entry which is preliminary data.</text>
</comment>
<accession>A0A7X0SXX3</accession>
<organism evidence="1 2">
    <name type="scientific">Cohnella zeiphila</name>
    <dbReference type="NCBI Taxonomy" id="2761120"/>
    <lineage>
        <taxon>Bacteria</taxon>
        <taxon>Bacillati</taxon>
        <taxon>Bacillota</taxon>
        <taxon>Bacilli</taxon>
        <taxon>Bacillales</taxon>
        <taxon>Paenibacillaceae</taxon>
        <taxon>Cohnella</taxon>
    </lineage>
</organism>
<dbReference type="Gene3D" id="3.10.450.390">
    <property type="entry name" value="Protein of unknown function DUF3889"/>
    <property type="match status" value="1"/>
</dbReference>
<dbReference type="InterPro" id="IPR024987">
    <property type="entry name" value="DUF3889"/>
</dbReference>
<proteinExistence type="predicted"/>
<dbReference type="Proteomes" id="UP000564644">
    <property type="component" value="Unassembled WGS sequence"/>
</dbReference>
<dbReference type="EMBL" id="JACJVO010000064">
    <property type="protein sequence ID" value="MBB6735963.1"/>
    <property type="molecule type" value="Genomic_DNA"/>
</dbReference>
<protein>
    <submittedName>
        <fullName evidence="1">DUF3889 domain-containing protein</fullName>
    </submittedName>
</protein>
<dbReference type="Pfam" id="PF13028">
    <property type="entry name" value="DUF3889"/>
    <property type="match status" value="1"/>
</dbReference>
<gene>
    <name evidence="1" type="ORF">H7C18_34155</name>
</gene>
<reference evidence="1 2" key="1">
    <citation type="submission" date="2020-08" db="EMBL/GenBank/DDBJ databases">
        <title>Cohnella phylogeny.</title>
        <authorList>
            <person name="Dunlap C."/>
        </authorList>
    </citation>
    <scope>NUCLEOTIDE SEQUENCE [LARGE SCALE GENOMIC DNA]</scope>
    <source>
        <strain evidence="1 2">CBP 2801</strain>
    </source>
</reference>
<keyword evidence="2" id="KW-1185">Reference proteome</keyword>
<evidence type="ECO:0000313" key="2">
    <source>
        <dbReference type="Proteomes" id="UP000564644"/>
    </source>
</evidence>
<sequence>MSTVFDKPNPVTMPSQVTLCRSPAKDAIATFSQNELVRLPVISPEQAVEKFNLWHRRDQTEFGVYVSIIFNSKTEELQSIQFNETDR</sequence>